<dbReference type="KEGG" id="sgrg:L0C25_17555"/>
<reference evidence="3" key="1">
    <citation type="submission" date="2022-01" db="EMBL/GenBank/DDBJ databases">
        <title>Nocardioidaceae gen. sp. A5X3R13.</title>
        <authorList>
            <person name="Lopez Marin M.A."/>
            <person name="Uhlik O."/>
        </authorList>
    </citation>
    <scope>NUCLEOTIDE SEQUENCE</scope>
    <source>
        <strain evidence="3">A5X3R13</strain>
    </source>
</reference>
<dbReference type="CDD" id="cd07067">
    <property type="entry name" value="HP_PGM_like"/>
    <property type="match status" value="1"/>
</dbReference>
<evidence type="ECO:0000313" key="4">
    <source>
        <dbReference type="Proteomes" id="UP001164390"/>
    </source>
</evidence>
<dbReference type="Gene3D" id="3.40.50.1240">
    <property type="entry name" value="Phosphoglycerate mutase-like"/>
    <property type="match status" value="1"/>
</dbReference>
<protein>
    <submittedName>
        <fullName evidence="3">Histidine phosphatase family protein</fullName>
    </submittedName>
</protein>
<dbReference type="GO" id="GO:0016791">
    <property type="term" value="F:phosphatase activity"/>
    <property type="evidence" value="ECO:0007669"/>
    <property type="project" value="TreeGrafter"/>
</dbReference>
<evidence type="ECO:0000256" key="1">
    <source>
        <dbReference type="PIRSR" id="PIRSR613078-1"/>
    </source>
</evidence>
<proteinExistence type="predicted"/>
<dbReference type="InterPro" id="IPR050275">
    <property type="entry name" value="PGM_Phosphatase"/>
</dbReference>
<keyword evidence="4" id="KW-1185">Reference proteome</keyword>
<dbReference type="Pfam" id="PF00300">
    <property type="entry name" value="His_Phos_1"/>
    <property type="match status" value="1"/>
</dbReference>
<feature type="active site" description="Tele-phosphohistidine intermediate" evidence="1">
    <location>
        <position position="10"/>
    </location>
</feature>
<dbReference type="AlphaFoldDB" id="A0AA46TGX9"/>
<accession>A0AA46TGX9</accession>
<evidence type="ECO:0000256" key="2">
    <source>
        <dbReference type="PIRSR" id="PIRSR613078-2"/>
    </source>
</evidence>
<evidence type="ECO:0000313" key="3">
    <source>
        <dbReference type="EMBL" id="UYM04328.1"/>
    </source>
</evidence>
<dbReference type="PANTHER" id="PTHR48100:SF62">
    <property type="entry name" value="GLUCOSYL-3-PHOSPHOGLYCERATE PHOSPHATASE"/>
    <property type="match status" value="1"/>
</dbReference>
<sequence>MGRQLILWRHGRTAWNATGRVQGQTDIPLDEVGMSQAASAAARLASLRPDRIVSSDLSRAYVTAQALAAFADLDVEVDQRLREINFGAREGLTMPEAKAAFPTEMRRWLAGEDIAMEGAETYAQTARRVAAAIRDAVDSMGDESTVVLVAHGAAIRVGTCEFLGLPQEHWRSLGGFNNCAWAVLQDGRHGWRIAEWNAGQLPEPVLSDETQDANA</sequence>
<dbReference type="InterPro" id="IPR013078">
    <property type="entry name" value="His_Pase_superF_clade-1"/>
</dbReference>
<dbReference type="GO" id="GO:0005737">
    <property type="term" value="C:cytoplasm"/>
    <property type="evidence" value="ECO:0007669"/>
    <property type="project" value="TreeGrafter"/>
</dbReference>
<dbReference type="EMBL" id="CP094970">
    <property type="protein sequence ID" value="UYM04328.1"/>
    <property type="molecule type" value="Genomic_DNA"/>
</dbReference>
<name>A0AA46TGX9_9ACTN</name>
<feature type="active site" description="Proton donor/acceptor" evidence="1">
    <location>
        <position position="83"/>
    </location>
</feature>
<gene>
    <name evidence="3" type="ORF">L0C25_17555</name>
</gene>
<feature type="binding site" evidence="2">
    <location>
        <position position="59"/>
    </location>
    <ligand>
        <name>substrate</name>
    </ligand>
</feature>
<dbReference type="InterPro" id="IPR029033">
    <property type="entry name" value="His_PPase_superfam"/>
</dbReference>
<dbReference type="RefSeq" id="WP_271633009.1">
    <property type="nucleotide sequence ID" value="NZ_CP094970.1"/>
</dbReference>
<dbReference type="SUPFAM" id="SSF53254">
    <property type="entry name" value="Phosphoglycerate mutase-like"/>
    <property type="match status" value="1"/>
</dbReference>
<dbReference type="SMART" id="SM00855">
    <property type="entry name" value="PGAM"/>
    <property type="match status" value="1"/>
</dbReference>
<dbReference type="Proteomes" id="UP001164390">
    <property type="component" value="Chromosome"/>
</dbReference>
<dbReference type="PANTHER" id="PTHR48100">
    <property type="entry name" value="BROAD-SPECIFICITY PHOSPHATASE YOR283W-RELATED"/>
    <property type="match status" value="1"/>
</dbReference>
<organism evidence="3 4">
    <name type="scientific">Solicola gregarius</name>
    <dbReference type="NCBI Taxonomy" id="2908642"/>
    <lineage>
        <taxon>Bacteria</taxon>
        <taxon>Bacillati</taxon>
        <taxon>Actinomycetota</taxon>
        <taxon>Actinomycetes</taxon>
        <taxon>Propionibacteriales</taxon>
        <taxon>Nocardioidaceae</taxon>
        <taxon>Solicola</taxon>
    </lineage>
</organism>
<feature type="binding site" evidence="2">
    <location>
        <begin position="9"/>
        <end position="16"/>
    </location>
    <ligand>
        <name>substrate</name>
    </ligand>
</feature>